<dbReference type="GO" id="GO:0019305">
    <property type="term" value="P:dTDP-rhamnose biosynthetic process"/>
    <property type="evidence" value="ECO:0007669"/>
    <property type="project" value="TreeGrafter"/>
</dbReference>
<dbReference type="PANTHER" id="PTHR10491:SF4">
    <property type="entry name" value="METHIONINE ADENOSYLTRANSFERASE 2 SUBUNIT BETA"/>
    <property type="match status" value="1"/>
</dbReference>
<dbReference type="EMBL" id="JACYNJ010000001">
    <property type="protein sequence ID" value="MBD8268295.1"/>
    <property type="molecule type" value="Genomic_DNA"/>
</dbReference>
<dbReference type="Gene3D" id="3.40.50.720">
    <property type="entry name" value="NAD(P)-binding Rossmann-like Domain"/>
    <property type="match status" value="1"/>
</dbReference>
<dbReference type="CDD" id="cd05254">
    <property type="entry name" value="dTDP_HR_like_SDR_e"/>
    <property type="match status" value="1"/>
</dbReference>
<dbReference type="SUPFAM" id="SSF51735">
    <property type="entry name" value="NAD(P)-binding Rossmann-fold domains"/>
    <property type="match status" value="1"/>
</dbReference>
<dbReference type="AlphaFoldDB" id="A0AAE2U1T4"/>
<dbReference type="RefSeq" id="WP_191955173.1">
    <property type="nucleotide sequence ID" value="NZ_JACYNJ010000001.1"/>
</dbReference>
<keyword evidence="6" id="KW-0521">NADP</keyword>
<gene>
    <name evidence="8" type="ORF">IFU03_00865</name>
</gene>
<evidence type="ECO:0000256" key="1">
    <source>
        <dbReference type="ARBA" id="ARBA00004781"/>
    </source>
</evidence>
<dbReference type="GO" id="GO:0005829">
    <property type="term" value="C:cytosol"/>
    <property type="evidence" value="ECO:0007669"/>
    <property type="project" value="TreeGrafter"/>
</dbReference>
<evidence type="ECO:0000313" key="9">
    <source>
        <dbReference type="Proteomes" id="UP000610293"/>
    </source>
</evidence>
<comment type="catalytic activity">
    <reaction evidence="5 6">
        <text>dTDP-beta-L-rhamnose + NADP(+) = dTDP-4-dehydro-beta-L-rhamnose + NADPH + H(+)</text>
        <dbReference type="Rhea" id="RHEA:21796"/>
        <dbReference type="ChEBI" id="CHEBI:15378"/>
        <dbReference type="ChEBI" id="CHEBI:57510"/>
        <dbReference type="ChEBI" id="CHEBI:57783"/>
        <dbReference type="ChEBI" id="CHEBI:58349"/>
        <dbReference type="ChEBI" id="CHEBI:62830"/>
        <dbReference type="EC" id="1.1.1.133"/>
    </reaction>
</comment>
<feature type="domain" description="RmlD-like substrate binding" evidence="7">
    <location>
        <begin position="1"/>
        <end position="242"/>
    </location>
</feature>
<comment type="similarity">
    <text evidence="2 6">Belongs to the dTDP-4-dehydrorhamnose reductase family.</text>
</comment>
<evidence type="ECO:0000256" key="6">
    <source>
        <dbReference type="RuleBase" id="RU364082"/>
    </source>
</evidence>
<comment type="cofactor">
    <cofactor evidence="6">
        <name>Mg(2+)</name>
        <dbReference type="ChEBI" id="CHEBI:18420"/>
    </cofactor>
    <text evidence="6">Binds 1 Mg(2+) ion per monomer.</text>
</comment>
<comment type="pathway">
    <text evidence="1 6">Carbohydrate biosynthesis; dTDP-L-rhamnose biosynthesis.</text>
</comment>
<dbReference type="Pfam" id="PF04321">
    <property type="entry name" value="RmlD_sub_bind"/>
    <property type="match status" value="1"/>
</dbReference>
<dbReference type="GO" id="GO:0008831">
    <property type="term" value="F:dTDP-4-dehydrorhamnose reductase activity"/>
    <property type="evidence" value="ECO:0007669"/>
    <property type="project" value="UniProtKB-EC"/>
</dbReference>
<accession>A0AAE2U1T4</accession>
<reference evidence="8" key="1">
    <citation type="journal article" date="2020" name="FEMS Microbiol. Ecol.">
        <title>Temporal dynamics of bacterial communities during seed development and maturation.</title>
        <authorList>
            <person name="Chesneau G."/>
            <person name="Torres-Cortes G."/>
            <person name="Briand M."/>
            <person name="Darrasse A."/>
            <person name="Preveaux A."/>
            <person name="Marais C."/>
            <person name="Jacques M.A."/>
            <person name="Shade A."/>
            <person name="Barret M."/>
        </authorList>
    </citation>
    <scope>NUCLEOTIDE SEQUENCE</scope>
    <source>
        <strain evidence="8">CFBP13533</strain>
    </source>
</reference>
<dbReference type="Proteomes" id="UP000610293">
    <property type="component" value="Unassembled WGS sequence"/>
</dbReference>
<proteinExistence type="inferred from homology"/>
<sequence length="285" mass="31445">MKILVLGVTGMLGSAVFKYIASHTSHSVFGTMRGKGGAKYFDERYAGSFYSDVDVLDYEALVGVFEQARPDIVINCVGLIKQLAQAKDPLSTLPLNSMLPHRLSKLCALTGARLVHISTDCVFTGEKGMYLESDISDAVDLYGKSKFIGEIQDQPHAITLRTSIIGHELASNASLVDWFLSQEGAVKGFTKAIFSGVPTSELARIISDFVIPHPELFGLYHVSAEPIDKFTLLNEIAKIYEKKIDIVPDDQLAIDRSLDSTRFRQAVGYVPPAWPDLIQFMRAQR</sequence>
<evidence type="ECO:0000256" key="3">
    <source>
        <dbReference type="ARBA" id="ARBA00012929"/>
    </source>
</evidence>
<dbReference type="InterPro" id="IPR036291">
    <property type="entry name" value="NAD(P)-bd_dom_sf"/>
</dbReference>
<evidence type="ECO:0000256" key="4">
    <source>
        <dbReference type="ARBA" id="ARBA00017099"/>
    </source>
</evidence>
<comment type="function">
    <text evidence="6">Catalyzes the reduction of dTDP-6-deoxy-L-lyxo-4-hexulose to yield dTDP-L-rhamnose.</text>
</comment>
<protein>
    <recommendedName>
        <fullName evidence="4 6">dTDP-4-dehydrorhamnose reductase</fullName>
        <ecNumber evidence="3 6">1.1.1.133</ecNumber>
    </recommendedName>
</protein>
<comment type="caution">
    <text evidence="8">The sequence shown here is derived from an EMBL/GenBank/DDBJ whole genome shotgun (WGS) entry which is preliminary data.</text>
</comment>
<dbReference type="EC" id="1.1.1.133" evidence="3 6"/>
<evidence type="ECO:0000256" key="5">
    <source>
        <dbReference type="ARBA" id="ARBA00048200"/>
    </source>
</evidence>
<dbReference type="InterPro" id="IPR005913">
    <property type="entry name" value="dTDP_dehydrorham_reduct"/>
</dbReference>
<dbReference type="PANTHER" id="PTHR10491">
    <property type="entry name" value="DTDP-4-DEHYDRORHAMNOSE REDUCTASE"/>
    <property type="match status" value="1"/>
</dbReference>
<evidence type="ECO:0000313" key="8">
    <source>
        <dbReference type="EMBL" id="MBD8268295.1"/>
    </source>
</evidence>
<evidence type="ECO:0000256" key="2">
    <source>
        <dbReference type="ARBA" id="ARBA00010944"/>
    </source>
</evidence>
<keyword evidence="6" id="KW-0560">Oxidoreductase</keyword>
<evidence type="ECO:0000259" key="7">
    <source>
        <dbReference type="Pfam" id="PF04321"/>
    </source>
</evidence>
<organism evidence="8 9">
    <name type="scientific">Pseudomonas fluorescens</name>
    <dbReference type="NCBI Taxonomy" id="294"/>
    <lineage>
        <taxon>Bacteria</taxon>
        <taxon>Pseudomonadati</taxon>
        <taxon>Pseudomonadota</taxon>
        <taxon>Gammaproteobacteria</taxon>
        <taxon>Pseudomonadales</taxon>
        <taxon>Pseudomonadaceae</taxon>
        <taxon>Pseudomonas</taxon>
    </lineage>
</organism>
<dbReference type="InterPro" id="IPR029903">
    <property type="entry name" value="RmlD-like-bd"/>
</dbReference>
<name>A0AAE2U1T4_PSEFL</name>